<name>A0A1J8QTZ6_9AGAM</name>
<dbReference type="OrthoDB" id="10479367at2759"/>
<accession>A0A1J8QTZ6</accession>
<evidence type="ECO:0000313" key="3">
    <source>
        <dbReference type="Proteomes" id="UP000183567"/>
    </source>
</evidence>
<organism evidence="2 3">
    <name type="scientific">Rhizopogon vesiculosus</name>
    <dbReference type="NCBI Taxonomy" id="180088"/>
    <lineage>
        <taxon>Eukaryota</taxon>
        <taxon>Fungi</taxon>
        <taxon>Dikarya</taxon>
        <taxon>Basidiomycota</taxon>
        <taxon>Agaricomycotina</taxon>
        <taxon>Agaricomycetes</taxon>
        <taxon>Agaricomycetidae</taxon>
        <taxon>Boletales</taxon>
        <taxon>Suillineae</taxon>
        <taxon>Rhizopogonaceae</taxon>
        <taxon>Rhizopogon</taxon>
    </lineage>
</organism>
<proteinExistence type="predicted"/>
<sequence>MTPQKNWKLTSGAVPANLESQDSAFVDLFKSPQYATDGDMVPISPSMPLSPTTRPPVILGPRHHHDAPPFHEPWIFHNSASSTGHNCHNTTQGHPTEYSNEHAPQSPQFSSQHFRTNQTMDLTFGPKISTSGFPQASNDSPNQWQNPQPGLPTPYFRRTYTALRIQPRSYPISILHIT</sequence>
<dbReference type="AlphaFoldDB" id="A0A1J8QTZ6"/>
<dbReference type="EMBL" id="LVVM01004430">
    <property type="protein sequence ID" value="OJA12930.1"/>
    <property type="molecule type" value="Genomic_DNA"/>
</dbReference>
<evidence type="ECO:0000313" key="2">
    <source>
        <dbReference type="EMBL" id="OJA12930.1"/>
    </source>
</evidence>
<dbReference type="Proteomes" id="UP000183567">
    <property type="component" value="Unassembled WGS sequence"/>
</dbReference>
<gene>
    <name evidence="2" type="ORF">AZE42_09295</name>
</gene>
<feature type="compositionally biased region" description="Polar residues" evidence="1">
    <location>
        <begin position="90"/>
        <end position="121"/>
    </location>
</feature>
<feature type="compositionally biased region" description="Polar residues" evidence="1">
    <location>
        <begin position="128"/>
        <end position="148"/>
    </location>
</feature>
<protein>
    <submittedName>
        <fullName evidence="2">Uncharacterized protein</fullName>
    </submittedName>
</protein>
<evidence type="ECO:0000256" key="1">
    <source>
        <dbReference type="SAM" id="MobiDB-lite"/>
    </source>
</evidence>
<keyword evidence="3" id="KW-1185">Reference proteome</keyword>
<feature type="region of interest" description="Disordered" evidence="1">
    <location>
        <begin position="90"/>
        <end position="153"/>
    </location>
</feature>
<comment type="caution">
    <text evidence="2">The sequence shown here is derived from an EMBL/GenBank/DDBJ whole genome shotgun (WGS) entry which is preliminary data.</text>
</comment>
<reference evidence="2 3" key="1">
    <citation type="submission" date="2016-03" db="EMBL/GenBank/DDBJ databases">
        <title>Comparative genomics of the ectomycorrhizal sister species Rhizopogon vinicolor and Rhizopogon vesiculosus (Basidiomycota: Boletales) reveals a divergence of the mating type B locus.</title>
        <authorList>
            <person name="Mujic A.B."/>
            <person name="Kuo A."/>
            <person name="Tritt A."/>
            <person name="Lipzen A."/>
            <person name="Chen C."/>
            <person name="Johnson J."/>
            <person name="Sharma A."/>
            <person name="Barry K."/>
            <person name="Grigoriev I.V."/>
            <person name="Spatafora J.W."/>
        </authorList>
    </citation>
    <scope>NUCLEOTIDE SEQUENCE [LARGE SCALE GENOMIC DNA]</scope>
    <source>
        <strain evidence="2 3">AM-OR11-056</strain>
    </source>
</reference>